<proteinExistence type="predicted"/>
<evidence type="ECO:0000313" key="1">
    <source>
        <dbReference type="EMBL" id="WAR21441.1"/>
    </source>
</evidence>
<evidence type="ECO:0000313" key="2">
    <source>
        <dbReference type="Proteomes" id="UP001164746"/>
    </source>
</evidence>
<protein>
    <submittedName>
        <fullName evidence="1">Uncharacterized protein</fullName>
    </submittedName>
</protein>
<reference evidence="1" key="1">
    <citation type="submission" date="2022-11" db="EMBL/GenBank/DDBJ databases">
        <title>Centuries of genome instability and evolution in soft-shell clam transmissible cancer (bioRxiv).</title>
        <authorList>
            <person name="Hart S.F.M."/>
            <person name="Yonemitsu M.A."/>
            <person name="Giersch R.M."/>
            <person name="Beal B.F."/>
            <person name="Arriagada G."/>
            <person name="Davis B.W."/>
            <person name="Ostrander E.A."/>
            <person name="Goff S.P."/>
            <person name="Metzger M.J."/>
        </authorList>
    </citation>
    <scope>NUCLEOTIDE SEQUENCE</scope>
    <source>
        <strain evidence="1">MELC-2E11</strain>
        <tissue evidence="1">Siphon/mantle</tissue>
    </source>
</reference>
<keyword evidence="2" id="KW-1185">Reference proteome</keyword>
<organism evidence="1 2">
    <name type="scientific">Mya arenaria</name>
    <name type="common">Soft-shell clam</name>
    <dbReference type="NCBI Taxonomy" id="6604"/>
    <lineage>
        <taxon>Eukaryota</taxon>
        <taxon>Metazoa</taxon>
        <taxon>Spiralia</taxon>
        <taxon>Lophotrochozoa</taxon>
        <taxon>Mollusca</taxon>
        <taxon>Bivalvia</taxon>
        <taxon>Autobranchia</taxon>
        <taxon>Heteroconchia</taxon>
        <taxon>Euheterodonta</taxon>
        <taxon>Imparidentia</taxon>
        <taxon>Neoheterodontei</taxon>
        <taxon>Myida</taxon>
        <taxon>Myoidea</taxon>
        <taxon>Myidae</taxon>
        <taxon>Mya</taxon>
    </lineage>
</organism>
<sequence length="219" mass="24718">MGLIVSVSKKWVRRLREDLLENCGHIMGGECVIIQVEVAGAPQDPVLEKSLAGHVSSLAEDAFRLEALRSMEWWPSSCWHPDQWWLQGCGRSLPAYDHRAPKGMRDASCRRLSASPALRYGDAPPRALPQSACFLGKRPPPHTCHWLKRDKTWTLLLPLNNNYQLPWGPEAGGTEIFRISKKFLICLRQFTLGRMRTPETGQPTGNLLPNNYMDSLCSK</sequence>
<name>A0ABY7FL26_MYAAR</name>
<accession>A0ABY7FL26</accession>
<dbReference type="EMBL" id="CP111023">
    <property type="protein sequence ID" value="WAR21441.1"/>
    <property type="molecule type" value="Genomic_DNA"/>
</dbReference>
<dbReference type="Proteomes" id="UP001164746">
    <property type="component" value="Chromosome 12"/>
</dbReference>
<gene>
    <name evidence="1" type="ORF">MAR_015415</name>
</gene>